<dbReference type="InterPro" id="IPR011009">
    <property type="entry name" value="Kinase-like_dom_sf"/>
</dbReference>
<dbReference type="SUPFAM" id="SSF56112">
    <property type="entry name" value="Protein kinase-like (PK-like)"/>
    <property type="match status" value="1"/>
</dbReference>
<organism evidence="3 4">
    <name type="scientific">Bacteroides eggerthii 1_2_48FAA</name>
    <dbReference type="NCBI Taxonomy" id="665953"/>
    <lineage>
        <taxon>Bacteria</taxon>
        <taxon>Pseudomonadati</taxon>
        <taxon>Bacteroidota</taxon>
        <taxon>Bacteroidia</taxon>
        <taxon>Bacteroidales</taxon>
        <taxon>Bacteroidaceae</taxon>
        <taxon>Bacteroides</taxon>
    </lineage>
</organism>
<dbReference type="GO" id="GO:0016740">
    <property type="term" value="F:transferase activity"/>
    <property type="evidence" value="ECO:0007669"/>
    <property type="project" value="UniProtKB-KW"/>
</dbReference>
<comment type="caution">
    <text evidence="3">The sequence shown here is derived from an EMBL/GenBank/DDBJ whole genome shotgun (WGS) entry which is preliminary data.</text>
</comment>
<accession>E5X2I4</accession>
<evidence type="ECO:0000259" key="2">
    <source>
        <dbReference type="Pfam" id="PF01636"/>
    </source>
</evidence>
<feature type="transmembrane region" description="Helical" evidence="1">
    <location>
        <begin position="322"/>
        <end position="341"/>
    </location>
</feature>
<protein>
    <submittedName>
        <fullName evidence="3">Phosphotransferase enzyme family protein</fullName>
    </submittedName>
</protein>
<dbReference type="Gene3D" id="3.90.1200.10">
    <property type="match status" value="1"/>
</dbReference>
<sequence length="385" mass="45088">MFTSINAVLKQLKAEGWNDITLEYINKGVMTDTYKMHTKTKKYVVRCYPNPRRWLAEVEYSYLIDFAKNGIKAPLPICTNKTESKIAYLIYEWVEGETLNDKFTTLNENELKNICIEVVCNYQKINKIKVNKYGGVNKGSIYEYNSWGHFIKAEIEKSRKYFKQTKNIKYIKICNGLFDYIDKIKEPSPCLVWSDFSFENIIISKDNHLAAFIDFEGIMSGDPLLGIGYILSHSPTHPFTRLILEQYNIDRDVEVKKTLDFYAVFRYIRLSPYANFNTPNNTIREPLDVFLPYVNTIDNQFVKECNLFKRIMQITKFMWKKIIILSLTIIACFMALHYTSINYSDVLSKSNVEIPIQNLTKNLRIKDEPPYGLPFLILLFLLIKL</sequence>
<gene>
    <name evidence="3" type="ORF">HMPREF1016_03141</name>
</gene>
<dbReference type="Pfam" id="PF01636">
    <property type="entry name" value="APH"/>
    <property type="match status" value="1"/>
</dbReference>
<dbReference type="HOGENOM" id="CLU_716983_0_0_10"/>
<keyword evidence="3" id="KW-0808">Transferase</keyword>
<dbReference type="InterPro" id="IPR002575">
    <property type="entry name" value="Aminoglycoside_PTrfase"/>
</dbReference>
<keyword evidence="1" id="KW-0812">Transmembrane</keyword>
<dbReference type="EMBL" id="ACWG01000039">
    <property type="protein sequence ID" value="EFV28800.1"/>
    <property type="molecule type" value="Genomic_DNA"/>
</dbReference>
<name>E5X2I4_9BACE</name>
<feature type="domain" description="Aminoglycoside phosphotransferase" evidence="2">
    <location>
        <begin position="22"/>
        <end position="247"/>
    </location>
</feature>
<keyword evidence="1" id="KW-0472">Membrane</keyword>
<dbReference type="PANTHER" id="PTHR21310">
    <property type="entry name" value="AMINOGLYCOSIDE PHOSPHOTRANSFERASE-RELATED-RELATED"/>
    <property type="match status" value="1"/>
</dbReference>
<dbReference type="InterPro" id="IPR051678">
    <property type="entry name" value="AGP_Transferase"/>
</dbReference>
<evidence type="ECO:0000313" key="4">
    <source>
        <dbReference type="Proteomes" id="UP000003246"/>
    </source>
</evidence>
<dbReference type="RefSeq" id="WP_004294950.1">
    <property type="nucleotide sequence ID" value="NZ_AKBX01000004.1"/>
</dbReference>
<evidence type="ECO:0000256" key="1">
    <source>
        <dbReference type="SAM" id="Phobius"/>
    </source>
</evidence>
<reference evidence="3 4" key="1">
    <citation type="submission" date="2010-10" db="EMBL/GenBank/DDBJ databases">
        <title>The Genome Sequence of Bacteroides eggerthii strain 1_2_48FAA.</title>
        <authorList>
            <consortium name="The Broad Institute Genome Sequencing Platform"/>
            <person name="Ward D."/>
            <person name="Earl A."/>
            <person name="Feldgarden M."/>
            <person name="Young S.K."/>
            <person name="Gargeya S."/>
            <person name="Zeng Q."/>
            <person name="Alvarado L."/>
            <person name="Berlin A."/>
            <person name="Bochicchio J."/>
            <person name="Chapman S.B."/>
            <person name="Chen Z."/>
            <person name="Freedman E."/>
            <person name="Gellesch M."/>
            <person name="Goldberg J."/>
            <person name="Griggs A."/>
            <person name="Gujja S."/>
            <person name="Heilman E."/>
            <person name="Heiman D."/>
            <person name="Howarth C."/>
            <person name="Mehta T."/>
            <person name="Neiman D."/>
            <person name="Pearson M."/>
            <person name="Roberts A."/>
            <person name="Saif S."/>
            <person name="Shea T."/>
            <person name="Shenoy N."/>
            <person name="Sisk P."/>
            <person name="Stolte C."/>
            <person name="Sykes S."/>
            <person name="White J."/>
            <person name="Yandava C."/>
            <person name="Allen-Vercoe E."/>
            <person name="Ambrose C."/>
            <person name="Strauss J."/>
            <person name="Daigneault M."/>
            <person name="Haas B."/>
            <person name="Nusbaum C."/>
            <person name="Birren B."/>
        </authorList>
    </citation>
    <scope>NUCLEOTIDE SEQUENCE [LARGE SCALE GENOMIC DNA]</scope>
    <source>
        <strain evidence="3 4">1_2_48FAA</strain>
    </source>
</reference>
<evidence type="ECO:0000313" key="3">
    <source>
        <dbReference type="EMBL" id="EFV28800.1"/>
    </source>
</evidence>
<dbReference type="AlphaFoldDB" id="E5X2I4"/>
<dbReference type="Gene3D" id="3.30.200.150">
    <property type="match status" value="1"/>
</dbReference>
<keyword evidence="1" id="KW-1133">Transmembrane helix</keyword>
<dbReference type="Proteomes" id="UP000003246">
    <property type="component" value="Unassembled WGS sequence"/>
</dbReference>
<proteinExistence type="predicted"/>